<dbReference type="GO" id="GO:0032784">
    <property type="term" value="P:regulation of DNA-templated transcription elongation"/>
    <property type="evidence" value="ECO:0007669"/>
    <property type="project" value="InterPro"/>
</dbReference>
<dbReference type="GO" id="GO:0003746">
    <property type="term" value="F:translation elongation factor activity"/>
    <property type="evidence" value="ECO:0007669"/>
    <property type="project" value="UniProtKB-KW"/>
</dbReference>
<dbReference type="Gene3D" id="3.10.50.30">
    <property type="entry name" value="Transcription elongation factor, GreA/GreB, C-terminal domain"/>
    <property type="match status" value="1"/>
</dbReference>
<dbReference type="GO" id="GO:0003677">
    <property type="term" value="F:DNA binding"/>
    <property type="evidence" value="ECO:0007669"/>
    <property type="project" value="InterPro"/>
</dbReference>
<evidence type="ECO:0000313" key="3">
    <source>
        <dbReference type="Proteomes" id="UP000579281"/>
    </source>
</evidence>
<evidence type="ECO:0000259" key="1">
    <source>
        <dbReference type="Pfam" id="PF01272"/>
    </source>
</evidence>
<dbReference type="EMBL" id="JACHEN010000002">
    <property type="protein sequence ID" value="MBB6214454.1"/>
    <property type="molecule type" value="Genomic_DNA"/>
</dbReference>
<dbReference type="InterPro" id="IPR001437">
    <property type="entry name" value="Tscrpt_elong_fac_GreA/B_C"/>
</dbReference>
<dbReference type="Pfam" id="PF01272">
    <property type="entry name" value="GreA_GreB"/>
    <property type="match status" value="1"/>
</dbReference>
<protein>
    <submittedName>
        <fullName evidence="2">Transcription elongation factor GreA</fullName>
    </submittedName>
</protein>
<keyword evidence="3" id="KW-1185">Reference proteome</keyword>
<proteinExistence type="predicted"/>
<dbReference type="Proteomes" id="UP000579281">
    <property type="component" value="Unassembled WGS sequence"/>
</dbReference>
<dbReference type="RefSeq" id="WP_184307902.1">
    <property type="nucleotide sequence ID" value="NZ_JACHEN010000002.1"/>
</dbReference>
<reference evidence="2 3" key="1">
    <citation type="submission" date="2020-08" db="EMBL/GenBank/DDBJ databases">
        <title>Genomic Encyclopedia of Type Strains, Phase IV (KMG-IV): sequencing the most valuable type-strain genomes for metagenomic binning, comparative biology and taxonomic classification.</title>
        <authorList>
            <person name="Goeker M."/>
        </authorList>
    </citation>
    <scope>NUCLEOTIDE SEQUENCE [LARGE SCALE GENOMIC DNA]</scope>
    <source>
        <strain evidence="2 3">DSM 103526</strain>
    </source>
</reference>
<dbReference type="InterPro" id="IPR036953">
    <property type="entry name" value="GreA/GreB_C_sf"/>
</dbReference>
<sequence length="150" mass="17450">MTKKVLSKEAHEYLLRHLISIEEEKNYVSEVYYANEPAKRGEFTEFVENYISYIDNFIQNTSISEDPLTAIPFSTIGNIVEVEDMRRNEITNYRIISPFLGNKDFHIDEDFASYLSPIGKALLLKKIGDKTIIETPTGILEYRIKSFRFP</sequence>
<dbReference type="PROSITE" id="PS00830">
    <property type="entry name" value="GREAB_2"/>
    <property type="match status" value="1"/>
</dbReference>
<comment type="caution">
    <text evidence="2">The sequence shown here is derived from an EMBL/GenBank/DDBJ whole genome shotgun (WGS) entry which is preliminary data.</text>
</comment>
<dbReference type="AlphaFoldDB" id="A0A841KKR4"/>
<evidence type="ECO:0000313" key="2">
    <source>
        <dbReference type="EMBL" id="MBB6214454.1"/>
    </source>
</evidence>
<name>A0A841KKR4_9FIRM</name>
<feature type="domain" description="Transcription elongation factor GreA/GreB C-terminal" evidence="1">
    <location>
        <begin position="75"/>
        <end position="147"/>
    </location>
</feature>
<organism evidence="2 3">
    <name type="scientific">Anaerosolibacter carboniphilus</name>
    <dbReference type="NCBI Taxonomy" id="1417629"/>
    <lineage>
        <taxon>Bacteria</taxon>
        <taxon>Bacillati</taxon>
        <taxon>Bacillota</taxon>
        <taxon>Clostridia</taxon>
        <taxon>Peptostreptococcales</taxon>
        <taxon>Thermotaleaceae</taxon>
        <taxon>Anaerosolibacter</taxon>
    </lineage>
</organism>
<gene>
    <name evidence="2" type="ORF">HNQ80_000534</name>
</gene>
<keyword evidence="2" id="KW-0251">Elongation factor</keyword>
<accession>A0A841KKR4</accession>
<dbReference type="InterPro" id="IPR018151">
    <property type="entry name" value="TF_GreA/GreB_CS"/>
</dbReference>
<keyword evidence="2" id="KW-0648">Protein biosynthesis</keyword>
<dbReference type="SUPFAM" id="SSF54534">
    <property type="entry name" value="FKBP-like"/>
    <property type="match status" value="1"/>
</dbReference>